<dbReference type="CDD" id="cd03801">
    <property type="entry name" value="GT4_PimA-like"/>
    <property type="match status" value="1"/>
</dbReference>
<name>A0A7C3MGL1_DICTH</name>
<evidence type="ECO:0000259" key="1">
    <source>
        <dbReference type="Pfam" id="PF00534"/>
    </source>
</evidence>
<dbReference type="GO" id="GO:0016757">
    <property type="term" value="F:glycosyltransferase activity"/>
    <property type="evidence" value="ECO:0007669"/>
    <property type="project" value="InterPro"/>
</dbReference>
<accession>A0A7C3MGL1</accession>
<dbReference type="Pfam" id="PF00534">
    <property type="entry name" value="Glycos_transf_1"/>
    <property type="match status" value="1"/>
</dbReference>
<sequence length="395" mass="46342">MNKNFLFFIDELYFYNDLLNSYISKYSAGNFIKLLQEELNINSSFLVPVRYENLPISYSTKVNLDEYEVEELPGWDSIISYYRNIIKPINFYYIKRKLKKLIDNYDVFWVRLPSPFGLWLGKEAEKNNKFVIYHVAGDIRMAYLSSKYKGIKKIIAQLMGNYLHRKSIQLGKNGVFLCTGSILYNIYKKANKKVFYFIDSTILSKDLKEPKRSLIEPIKFLYVGRILEEKGIFFLIDAMKELKEKYKLELHIVGFGKDENKLKQIIKDEDFIIFHGFIPQGEKLYEIYSSSDVFVMPTINYPEGFPRVILEAWANGLFVISSRVGGIEGLGQDFGNLLFFRPGDKSEFIKKVELILDNSEIRERLRNGILQIQRKITSEYMINFLKEILIEEGII</sequence>
<protein>
    <submittedName>
        <fullName evidence="2">Glycosyltransferase</fullName>
    </submittedName>
</protein>
<dbReference type="PANTHER" id="PTHR45947:SF3">
    <property type="entry name" value="SULFOQUINOVOSYL TRANSFERASE SQD2"/>
    <property type="match status" value="1"/>
</dbReference>
<dbReference type="AlphaFoldDB" id="A0A7C3MGL1"/>
<keyword evidence="2" id="KW-0808">Transferase</keyword>
<proteinExistence type="predicted"/>
<dbReference type="InterPro" id="IPR050194">
    <property type="entry name" value="Glycosyltransferase_grp1"/>
</dbReference>
<dbReference type="Gene3D" id="3.40.50.2000">
    <property type="entry name" value="Glycogen Phosphorylase B"/>
    <property type="match status" value="2"/>
</dbReference>
<evidence type="ECO:0000313" key="2">
    <source>
        <dbReference type="EMBL" id="HFX12548.1"/>
    </source>
</evidence>
<reference evidence="2" key="1">
    <citation type="journal article" date="2020" name="mSystems">
        <title>Genome- and Community-Level Interaction Insights into Carbon Utilization and Element Cycling Functions of Hydrothermarchaeota in Hydrothermal Sediment.</title>
        <authorList>
            <person name="Zhou Z."/>
            <person name="Liu Y."/>
            <person name="Xu W."/>
            <person name="Pan J."/>
            <person name="Luo Z.H."/>
            <person name="Li M."/>
        </authorList>
    </citation>
    <scope>NUCLEOTIDE SEQUENCE [LARGE SCALE GENOMIC DNA]</scope>
    <source>
        <strain evidence="2">SpSt-81</strain>
    </source>
</reference>
<dbReference type="PANTHER" id="PTHR45947">
    <property type="entry name" value="SULFOQUINOVOSYL TRANSFERASE SQD2"/>
    <property type="match status" value="1"/>
</dbReference>
<comment type="caution">
    <text evidence="2">The sequence shown here is derived from an EMBL/GenBank/DDBJ whole genome shotgun (WGS) entry which is preliminary data.</text>
</comment>
<organism evidence="2">
    <name type="scientific">Dictyoglomus thermophilum</name>
    <dbReference type="NCBI Taxonomy" id="14"/>
    <lineage>
        <taxon>Bacteria</taxon>
        <taxon>Pseudomonadati</taxon>
        <taxon>Dictyoglomota</taxon>
        <taxon>Dictyoglomia</taxon>
        <taxon>Dictyoglomales</taxon>
        <taxon>Dictyoglomaceae</taxon>
        <taxon>Dictyoglomus</taxon>
    </lineage>
</organism>
<dbReference type="SUPFAM" id="SSF53756">
    <property type="entry name" value="UDP-Glycosyltransferase/glycogen phosphorylase"/>
    <property type="match status" value="1"/>
</dbReference>
<gene>
    <name evidence="2" type="ORF">ENW00_00070</name>
</gene>
<feature type="domain" description="Glycosyl transferase family 1" evidence="1">
    <location>
        <begin position="216"/>
        <end position="367"/>
    </location>
</feature>
<dbReference type="InterPro" id="IPR001296">
    <property type="entry name" value="Glyco_trans_1"/>
</dbReference>
<dbReference type="EMBL" id="DTIN01000002">
    <property type="protein sequence ID" value="HFX12548.1"/>
    <property type="molecule type" value="Genomic_DNA"/>
</dbReference>